<dbReference type="PANTHER" id="PTHR34290:SF2">
    <property type="entry name" value="OS04G0668800 PROTEIN"/>
    <property type="match status" value="1"/>
</dbReference>
<dbReference type="Proteomes" id="UP000259273">
    <property type="component" value="Unassembled WGS sequence"/>
</dbReference>
<dbReference type="InterPro" id="IPR007263">
    <property type="entry name" value="DCC1-like"/>
</dbReference>
<evidence type="ECO:0000313" key="2">
    <source>
        <dbReference type="Proteomes" id="UP000259273"/>
    </source>
</evidence>
<gene>
    <name evidence="1" type="ORF">DCP75_12825</name>
</gene>
<protein>
    <submittedName>
        <fullName evidence="1">DUF393 domain-containing protein</fullName>
    </submittedName>
</protein>
<comment type="caution">
    <text evidence="1">The sequence shown here is derived from an EMBL/GenBank/DDBJ whole genome shotgun (WGS) entry which is preliminary data.</text>
</comment>
<dbReference type="PANTHER" id="PTHR34290">
    <property type="entry name" value="SI:CH73-390P7.2"/>
    <property type="match status" value="1"/>
</dbReference>
<organism evidence="1 2">
    <name type="scientific">Haliea salexigens</name>
    <dbReference type="NCBI Taxonomy" id="287487"/>
    <lineage>
        <taxon>Bacteria</taxon>
        <taxon>Pseudomonadati</taxon>
        <taxon>Pseudomonadota</taxon>
        <taxon>Gammaproteobacteria</taxon>
        <taxon>Cellvibrionales</taxon>
        <taxon>Halieaceae</taxon>
        <taxon>Haliea</taxon>
    </lineage>
</organism>
<dbReference type="GO" id="GO:0015035">
    <property type="term" value="F:protein-disulfide reductase activity"/>
    <property type="evidence" value="ECO:0007669"/>
    <property type="project" value="InterPro"/>
</dbReference>
<evidence type="ECO:0000313" key="1">
    <source>
        <dbReference type="EMBL" id="HAN28581.1"/>
    </source>
</evidence>
<accession>A0A3C1KPR8</accession>
<name>A0A3C1KPR8_9GAMM</name>
<dbReference type="AlphaFoldDB" id="A0A3C1KPR8"/>
<dbReference type="Pfam" id="PF04134">
    <property type="entry name" value="DCC1-like"/>
    <property type="match status" value="1"/>
</dbReference>
<dbReference type="EMBL" id="DMND01000174">
    <property type="protein sequence ID" value="HAN28581.1"/>
    <property type="molecule type" value="Genomic_DNA"/>
</dbReference>
<reference evidence="1 2" key="1">
    <citation type="journal article" date="2018" name="Nat. Biotechnol.">
        <title>A standardized bacterial taxonomy based on genome phylogeny substantially revises the tree of life.</title>
        <authorList>
            <person name="Parks D.H."/>
            <person name="Chuvochina M."/>
            <person name="Waite D.W."/>
            <person name="Rinke C."/>
            <person name="Skarshewski A."/>
            <person name="Chaumeil P.A."/>
            <person name="Hugenholtz P."/>
        </authorList>
    </citation>
    <scope>NUCLEOTIDE SEQUENCE [LARGE SCALE GENOMIC DNA]</scope>
    <source>
        <strain evidence="1">UBA9158</strain>
    </source>
</reference>
<sequence length="124" mass="14292">MPDTLYYDGQCPLCTREMAKLGELCDSQLQLADIHCLAPEASLEQTDGSAPTDALPSRDALLKTLHLRTAEGQWLTGIDANVAAWQHTRLGPLWRWLRWPLIRPVADRVYRLWAERRYRRLYSS</sequence>
<proteinExistence type="predicted"/>
<dbReference type="STRING" id="1121937.GCA_000423125_00414"/>
<dbReference type="InterPro" id="IPR044691">
    <property type="entry name" value="DCC1_Trx"/>
</dbReference>